<organism evidence="1 2">
    <name type="scientific">Flemingia macrophylla</name>
    <dbReference type="NCBI Taxonomy" id="520843"/>
    <lineage>
        <taxon>Eukaryota</taxon>
        <taxon>Viridiplantae</taxon>
        <taxon>Streptophyta</taxon>
        <taxon>Embryophyta</taxon>
        <taxon>Tracheophyta</taxon>
        <taxon>Spermatophyta</taxon>
        <taxon>Magnoliopsida</taxon>
        <taxon>eudicotyledons</taxon>
        <taxon>Gunneridae</taxon>
        <taxon>Pentapetalae</taxon>
        <taxon>rosids</taxon>
        <taxon>fabids</taxon>
        <taxon>Fabales</taxon>
        <taxon>Fabaceae</taxon>
        <taxon>Papilionoideae</taxon>
        <taxon>50 kb inversion clade</taxon>
        <taxon>NPAAA clade</taxon>
        <taxon>indigoferoid/millettioid clade</taxon>
        <taxon>Phaseoleae</taxon>
        <taxon>Flemingia</taxon>
    </lineage>
</organism>
<evidence type="ECO:0000313" key="1">
    <source>
        <dbReference type="EMBL" id="KAL2317862.1"/>
    </source>
</evidence>
<comment type="caution">
    <text evidence="1">The sequence shown here is derived from an EMBL/GenBank/DDBJ whole genome shotgun (WGS) entry which is preliminary data.</text>
</comment>
<keyword evidence="2" id="KW-1185">Reference proteome</keyword>
<sequence length="363" mass="41989">MASATSKPQKTLADFLHEQQEPFILEVFLSEREYSKRWNLNGDSETPTTSSLTKKKKALLSFYQVLKAVYNKLAIHKERNNNLTIVHDQRNKQHEGALEPTLVNHIVQLSSHRSSRMFNSCSDIDEEGTSILSHQDQPLFYSHTLCNMGPKRRQRKRCIEDSPELLRKIPECRVSNVSEDFRRMQQRMRHCGVILPKEMREDSLLSAAIWSSLLDESIKGRNCKRELRVLLPGTNDVSQIPKSKRVLHKIKKMLFDCVEDIKITLPTDEDRRKSYRQVMGPPEIGKVFRQRTEAWGQQEAIGGGNFTCLLTLDYLNSIMEWSNYEPHMEDIGVEITDSILDNIKNEIVREMIGTMTPNISNLF</sequence>
<accession>A0ABD1L2X0</accession>
<reference evidence="1 2" key="1">
    <citation type="submission" date="2024-08" db="EMBL/GenBank/DDBJ databases">
        <title>Insights into the chromosomal genome structure of Flemingia macrophylla.</title>
        <authorList>
            <person name="Ding Y."/>
            <person name="Zhao Y."/>
            <person name="Bi W."/>
            <person name="Wu M."/>
            <person name="Zhao G."/>
            <person name="Gong Y."/>
            <person name="Li W."/>
            <person name="Zhang P."/>
        </authorList>
    </citation>
    <scope>NUCLEOTIDE SEQUENCE [LARGE SCALE GENOMIC DNA]</scope>
    <source>
        <strain evidence="1">DYQJB</strain>
        <tissue evidence="1">Leaf</tissue>
    </source>
</reference>
<dbReference type="AlphaFoldDB" id="A0ABD1L2X0"/>
<dbReference type="PANTHER" id="PTHR37613">
    <property type="entry name" value="DUF4378 DOMAIN PROTEIN"/>
    <property type="match status" value="1"/>
</dbReference>
<proteinExistence type="predicted"/>
<gene>
    <name evidence="1" type="ORF">Fmac_031738</name>
</gene>
<dbReference type="Proteomes" id="UP001603857">
    <property type="component" value="Unassembled WGS sequence"/>
</dbReference>
<dbReference type="PANTHER" id="PTHR37613:SF5">
    <property type="entry name" value="DUF4378 DOMAIN-CONTAINING PROTEIN"/>
    <property type="match status" value="1"/>
</dbReference>
<dbReference type="EMBL" id="JBGMDY010000011">
    <property type="protein sequence ID" value="KAL2317862.1"/>
    <property type="molecule type" value="Genomic_DNA"/>
</dbReference>
<protein>
    <recommendedName>
        <fullName evidence="3">DUF4378 domain-containing protein</fullName>
    </recommendedName>
</protein>
<evidence type="ECO:0008006" key="3">
    <source>
        <dbReference type="Google" id="ProtNLM"/>
    </source>
</evidence>
<name>A0ABD1L2X0_9FABA</name>
<evidence type="ECO:0000313" key="2">
    <source>
        <dbReference type="Proteomes" id="UP001603857"/>
    </source>
</evidence>